<evidence type="ECO:0000256" key="2">
    <source>
        <dbReference type="ARBA" id="ARBA00023002"/>
    </source>
</evidence>
<sequence>MNLHGKAAIVTGGARGIGSATSKLLARRGTKVVVNYVSNRDAAQATVDAIRADGGEAIPVRADIRDANQVAELIRQTTEAFGGRIDIVVNNANLPFVTKPFVETTWEEFAQKLNDELQAAFVMTQAVIPFMTEQRYRRIVYVSSGAGKHIAPNMIAHGTAKGGLDTFANYIASEFGPFGITSNVVAPGVVETDATAFMPEETKQAISNFTPLRRMARPEDVARVISFLASDDSQFATGTYTPVNGGSYME</sequence>
<keyword evidence="2" id="KW-0560">Oxidoreductase</keyword>
<evidence type="ECO:0000256" key="1">
    <source>
        <dbReference type="ARBA" id="ARBA00006484"/>
    </source>
</evidence>
<dbReference type="PRINTS" id="PR00081">
    <property type="entry name" value="GDHRDH"/>
</dbReference>
<dbReference type="SUPFAM" id="SSF51735">
    <property type="entry name" value="NAD(P)-binding Rossmann-fold domains"/>
    <property type="match status" value="1"/>
</dbReference>
<evidence type="ECO:0000313" key="3">
    <source>
        <dbReference type="EMBL" id="NBD24885.1"/>
    </source>
</evidence>
<evidence type="ECO:0000313" key="4">
    <source>
        <dbReference type="Proteomes" id="UP000665561"/>
    </source>
</evidence>
<comment type="caution">
    <text evidence="3">The sequence shown here is derived from an EMBL/GenBank/DDBJ whole genome shotgun (WGS) entry which is preliminary data.</text>
</comment>
<dbReference type="InterPro" id="IPR002347">
    <property type="entry name" value="SDR_fam"/>
</dbReference>
<comment type="similarity">
    <text evidence="1">Belongs to the short-chain dehydrogenases/reductases (SDR) family.</text>
</comment>
<dbReference type="Proteomes" id="UP000665561">
    <property type="component" value="Unassembled WGS sequence"/>
</dbReference>
<organism evidence="3 4">
    <name type="scientific">Paenibacillus glycinis</name>
    <dbReference type="NCBI Taxonomy" id="2697035"/>
    <lineage>
        <taxon>Bacteria</taxon>
        <taxon>Bacillati</taxon>
        <taxon>Bacillota</taxon>
        <taxon>Bacilli</taxon>
        <taxon>Bacillales</taxon>
        <taxon>Paenibacillaceae</taxon>
        <taxon>Paenibacillus</taxon>
    </lineage>
</organism>
<protein>
    <submittedName>
        <fullName evidence="3">SDR family oxidoreductase</fullName>
    </submittedName>
</protein>
<dbReference type="InterPro" id="IPR036291">
    <property type="entry name" value="NAD(P)-bd_dom_sf"/>
</dbReference>
<accession>A0ABW9XQG7</accession>
<name>A0ABW9XQG7_9BACL</name>
<dbReference type="PANTHER" id="PTHR43639">
    <property type="entry name" value="OXIDOREDUCTASE, SHORT-CHAIN DEHYDROGENASE/REDUCTASE FAMILY (AFU_ORTHOLOGUE AFUA_5G02870)"/>
    <property type="match status" value="1"/>
</dbReference>
<gene>
    <name evidence="3" type="ORF">GT019_13450</name>
</gene>
<dbReference type="PANTHER" id="PTHR43639:SF1">
    <property type="entry name" value="SHORT-CHAIN DEHYDROGENASE_REDUCTASE FAMILY PROTEIN"/>
    <property type="match status" value="1"/>
</dbReference>
<proteinExistence type="inferred from homology"/>
<dbReference type="EMBL" id="JAAAMV010000009">
    <property type="protein sequence ID" value="NBD24885.1"/>
    <property type="molecule type" value="Genomic_DNA"/>
</dbReference>
<reference evidence="3 4" key="1">
    <citation type="submission" date="2020-01" db="EMBL/GenBank/DDBJ databases">
        <title>Paenibacillus soybeanensis sp. nov. isolated from the nodules of soybean (Glycine max(L.) Merr).</title>
        <authorList>
            <person name="Wang H."/>
        </authorList>
    </citation>
    <scope>NUCLEOTIDE SEQUENCE [LARGE SCALE GENOMIC DNA]</scope>
    <source>
        <strain evidence="3 4">T1</strain>
    </source>
</reference>
<dbReference type="Gene3D" id="3.40.50.720">
    <property type="entry name" value="NAD(P)-binding Rossmann-like Domain"/>
    <property type="match status" value="1"/>
</dbReference>
<keyword evidence="4" id="KW-1185">Reference proteome</keyword>
<dbReference type="Pfam" id="PF13561">
    <property type="entry name" value="adh_short_C2"/>
    <property type="match status" value="1"/>
</dbReference>
<dbReference type="RefSeq" id="WP_161743693.1">
    <property type="nucleotide sequence ID" value="NZ_JAAAMV010000009.1"/>
</dbReference>